<accession>A0A1G7FHZ0</accession>
<feature type="transmembrane region" description="Helical" evidence="1">
    <location>
        <begin position="127"/>
        <end position="153"/>
    </location>
</feature>
<feature type="transmembrane region" description="Helical" evidence="1">
    <location>
        <begin position="81"/>
        <end position="107"/>
    </location>
</feature>
<gene>
    <name evidence="2" type="ORF">SAMN05192589_1301</name>
</gene>
<keyword evidence="1" id="KW-1133">Transmembrane helix</keyword>
<feature type="transmembrane region" description="Helical" evidence="1">
    <location>
        <begin position="46"/>
        <end position="69"/>
    </location>
</feature>
<keyword evidence="1" id="KW-0472">Membrane</keyword>
<dbReference type="Proteomes" id="UP000198781">
    <property type="component" value="Unassembled WGS sequence"/>
</dbReference>
<reference evidence="2 3" key="1">
    <citation type="submission" date="2016-10" db="EMBL/GenBank/DDBJ databases">
        <authorList>
            <person name="de Groot N.N."/>
        </authorList>
    </citation>
    <scope>NUCLEOTIDE SEQUENCE [LARGE SCALE GENOMIC DNA]</scope>
    <source>
        <strain evidence="2 3">DSM 16619</strain>
    </source>
</reference>
<protein>
    <submittedName>
        <fullName evidence="2">Uncharacterized protein</fullName>
    </submittedName>
</protein>
<organism evidence="2 3">
    <name type="scientific">Paracidovorax valerianellae</name>
    <dbReference type="NCBI Taxonomy" id="187868"/>
    <lineage>
        <taxon>Bacteria</taxon>
        <taxon>Pseudomonadati</taxon>
        <taxon>Pseudomonadota</taxon>
        <taxon>Betaproteobacteria</taxon>
        <taxon>Burkholderiales</taxon>
        <taxon>Comamonadaceae</taxon>
        <taxon>Paracidovorax</taxon>
    </lineage>
</organism>
<proteinExistence type="predicted"/>
<dbReference type="AlphaFoldDB" id="A0A1G7FHZ0"/>
<name>A0A1G7FHZ0_9BURK</name>
<dbReference type="EMBL" id="FMZC01000030">
    <property type="protein sequence ID" value="SDE75155.1"/>
    <property type="molecule type" value="Genomic_DNA"/>
</dbReference>
<keyword evidence="3" id="KW-1185">Reference proteome</keyword>
<feature type="transmembrane region" description="Helical" evidence="1">
    <location>
        <begin position="193"/>
        <end position="217"/>
    </location>
</feature>
<dbReference type="OrthoDB" id="10015816at2"/>
<feature type="transmembrane region" description="Helical" evidence="1">
    <location>
        <begin position="20"/>
        <end position="40"/>
    </location>
</feature>
<sequence length="310" mass="35271">MTMRKLLTSFTNQLHTLSVARIWTTVFMHAFAIAILFYFLFIPLDIIWITLLLLGYAFFVSALTLSLLVKLPFLRQLWEDAFFKIGLLAIPIPMLYLSKGYAALWIGEILEISAANVPMAHFAATSFFLLFAMALALSFTALIFEFSFVLSMLPKKGVHLREKEISTFRLLFSLRLYRRRSERIRVRMAQRKVGIFLLSFASFFGCWSGFNAAAAIAPGHLSRIVVSAIIFEFDAAPANRCALTPEERLKVQRDEPLVKALFLAGTQDKAILTERQKNLFMPIQFKGFRTRAETERGLSLQRTVVCHVPA</sequence>
<evidence type="ECO:0000313" key="2">
    <source>
        <dbReference type="EMBL" id="SDE75155.1"/>
    </source>
</evidence>
<keyword evidence="1" id="KW-0812">Transmembrane</keyword>
<evidence type="ECO:0000313" key="3">
    <source>
        <dbReference type="Proteomes" id="UP000198781"/>
    </source>
</evidence>
<dbReference type="RefSeq" id="WP_092746168.1">
    <property type="nucleotide sequence ID" value="NZ_FMZC01000030.1"/>
</dbReference>
<evidence type="ECO:0000256" key="1">
    <source>
        <dbReference type="SAM" id="Phobius"/>
    </source>
</evidence>